<organism evidence="2 3">
    <name type="scientific">Vibrio marinisediminis</name>
    <dbReference type="NCBI Taxonomy" id="2758441"/>
    <lineage>
        <taxon>Bacteria</taxon>
        <taxon>Pseudomonadati</taxon>
        <taxon>Pseudomonadota</taxon>
        <taxon>Gammaproteobacteria</taxon>
        <taxon>Vibrionales</taxon>
        <taxon>Vibrionaceae</taxon>
        <taxon>Vibrio</taxon>
    </lineage>
</organism>
<keyword evidence="1" id="KW-0472">Membrane</keyword>
<gene>
    <name evidence="2" type="ORF">H2O73_09480</name>
</gene>
<feature type="transmembrane region" description="Helical" evidence="1">
    <location>
        <begin position="81"/>
        <end position="102"/>
    </location>
</feature>
<evidence type="ECO:0000313" key="2">
    <source>
        <dbReference type="EMBL" id="MBA5762574.1"/>
    </source>
</evidence>
<feature type="transmembrane region" description="Helical" evidence="1">
    <location>
        <begin position="7"/>
        <end position="24"/>
    </location>
</feature>
<feature type="transmembrane region" description="Helical" evidence="1">
    <location>
        <begin position="30"/>
        <end position="47"/>
    </location>
</feature>
<keyword evidence="1" id="KW-1133">Transmembrane helix</keyword>
<feature type="transmembrane region" description="Helical" evidence="1">
    <location>
        <begin position="114"/>
        <end position="133"/>
    </location>
</feature>
<name>A0A7W2FQY7_9VIBR</name>
<sequence>MSPLTRLLIVSTWFQLLWCLAVLGRDTWQWFTVMLVVMTLIFSAWRGDFNWRTGFILLMFGVVIDIVNTTIGLLVFDAAPWSSYIALPIWLLALWAIFSWYAQFLVPMLSRYPLLIVSIVGGLAGAASYIAGYKLDAVSLGFSTSVAFAIFFIEWSVIVLLCMKILNIEAVQDEKDKLA</sequence>
<dbReference type="EMBL" id="JACFYF010000004">
    <property type="protein sequence ID" value="MBA5762574.1"/>
    <property type="molecule type" value="Genomic_DNA"/>
</dbReference>
<dbReference type="Proteomes" id="UP000571701">
    <property type="component" value="Unassembled WGS sequence"/>
</dbReference>
<keyword evidence="1" id="KW-0812">Transmembrane</keyword>
<feature type="transmembrane region" description="Helical" evidence="1">
    <location>
        <begin position="54"/>
        <end position="75"/>
    </location>
</feature>
<dbReference type="Pfam" id="PF11086">
    <property type="entry name" value="DUF2878"/>
    <property type="match status" value="1"/>
</dbReference>
<comment type="caution">
    <text evidence="2">The sequence shown here is derived from an EMBL/GenBank/DDBJ whole genome shotgun (WGS) entry which is preliminary data.</text>
</comment>
<dbReference type="InterPro" id="IPR021306">
    <property type="entry name" value="DUF2878"/>
</dbReference>
<keyword evidence="3" id="KW-1185">Reference proteome</keyword>
<dbReference type="AlphaFoldDB" id="A0A7W2FQY7"/>
<feature type="transmembrane region" description="Helical" evidence="1">
    <location>
        <begin position="145"/>
        <end position="166"/>
    </location>
</feature>
<accession>A0A7W2FQY7</accession>
<proteinExistence type="predicted"/>
<evidence type="ECO:0000256" key="1">
    <source>
        <dbReference type="SAM" id="Phobius"/>
    </source>
</evidence>
<protein>
    <submittedName>
        <fullName evidence="2">DUF2878 domain-containing protein</fullName>
    </submittedName>
</protein>
<evidence type="ECO:0000313" key="3">
    <source>
        <dbReference type="Proteomes" id="UP000571701"/>
    </source>
</evidence>
<reference evidence="2 3" key="1">
    <citation type="submission" date="2020-07" db="EMBL/GenBank/DDBJ databases">
        <title>Vibrio marinisediminis sp. nov., isolated from marine sediment.</title>
        <authorList>
            <person name="Ji X."/>
        </authorList>
    </citation>
    <scope>NUCLEOTIDE SEQUENCE [LARGE SCALE GENOMIC DNA]</scope>
    <source>
        <strain evidence="2 3">404</strain>
    </source>
</reference>